<sequence length="44" mass="5020">MPKLTDYAPLLTRFNPILRQPTDLLIEDDPINPDNTVIKITLLS</sequence>
<accession>A0ABV1MSI7</accession>
<comment type="caution">
    <text evidence="1">The sequence shown here is derived from an EMBL/GenBank/DDBJ whole genome shotgun (WGS) entry which is preliminary data.</text>
</comment>
<dbReference type="Proteomes" id="UP001478862">
    <property type="component" value="Unassembled WGS sequence"/>
</dbReference>
<evidence type="ECO:0000313" key="2">
    <source>
        <dbReference type="Proteomes" id="UP001478862"/>
    </source>
</evidence>
<name>A0ABV1MSI7_9BACI</name>
<dbReference type="RefSeq" id="WP_349660077.1">
    <property type="nucleotide sequence ID" value="NZ_JBEGDG010000008.1"/>
</dbReference>
<protein>
    <submittedName>
        <fullName evidence="1">Uncharacterized protein</fullName>
    </submittedName>
</protein>
<organism evidence="1 2">
    <name type="scientific">Lysinibacillus zambalensis</name>
    <dbReference type="NCBI Taxonomy" id="3160866"/>
    <lineage>
        <taxon>Bacteria</taxon>
        <taxon>Bacillati</taxon>
        <taxon>Bacillota</taxon>
        <taxon>Bacilli</taxon>
        <taxon>Bacillales</taxon>
        <taxon>Bacillaceae</taxon>
        <taxon>Lysinibacillus</taxon>
    </lineage>
</organism>
<evidence type="ECO:0000313" key="1">
    <source>
        <dbReference type="EMBL" id="MEQ6355476.1"/>
    </source>
</evidence>
<proteinExistence type="predicted"/>
<gene>
    <name evidence="1" type="ORF">ABNX05_12670</name>
</gene>
<dbReference type="EMBL" id="JBEGDG010000008">
    <property type="protein sequence ID" value="MEQ6355476.1"/>
    <property type="molecule type" value="Genomic_DNA"/>
</dbReference>
<reference evidence="1 2" key="1">
    <citation type="submission" date="2024-06" db="EMBL/GenBank/DDBJ databases">
        <title>Lysinibacillus zambalefons sp. nov., a Novel Firmicute Isolated from the Poon Bato Zambales Hyperalkaline Spring.</title>
        <authorList>
            <person name="Aja J.A."/>
            <person name="Lazaro J.E.H."/>
            <person name="Llorin L.D."/>
            <person name="Lim K.R."/>
            <person name="Teodosio J."/>
            <person name="Dalisay D.S."/>
        </authorList>
    </citation>
    <scope>NUCLEOTIDE SEQUENCE [LARGE SCALE GENOMIC DNA]</scope>
    <source>
        <strain evidence="1 2">M3</strain>
    </source>
</reference>
<keyword evidence="2" id="KW-1185">Reference proteome</keyword>